<dbReference type="Gene3D" id="3.40.109.10">
    <property type="entry name" value="NADH Oxidase"/>
    <property type="match status" value="1"/>
</dbReference>
<dbReference type="SUPFAM" id="SSF55469">
    <property type="entry name" value="FMN-dependent nitroreductase-like"/>
    <property type="match status" value="1"/>
</dbReference>
<evidence type="ECO:0000259" key="4">
    <source>
        <dbReference type="Pfam" id="PF14512"/>
    </source>
</evidence>
<keyword evidence="3" id="KW-0560">Oxidoreductase</keyword>
<keyword evidence="1" id="KW-0285">Flavoprotein</keyword>
<dbReference type="EMBL" id="VSSQ01000489">
    <property type="protein sequence ID" value="MPL95976.1"/>
    <property type="molecule type" value="Genomic_DNA"/>
</dbReference>
<organism evidence="5">
    <name type="scientific">bioreactor metagenome</name>
    <dbReference type="NCBI Taxonomy" id="1076179"/>
    <lineage>
        <taxon>unclassified sequences</taxon>
        <taxon>metagenomes</taxon>
        <taxon>ecological metagenomes</taxon>
    </lineage>
</organism>
<dbReference type="PANTHER" id="PTHR23026">
    <property type="entry name" value="NADPH NITROREDUCTASE"/>
    <property type="match status" value="1"/>
</dbReference>
<evidence type="ECO:0000256" key="3">
    <source>
        <dbReference type="ARBA" id="ARBA00023002"/>
    </source>
</evidence>
<evidence type="ECO:0000256" key="1">
    <source>
        <dbReference type="ARBA" id="ARBA00022630"/>
    </source>
</evidence>
<evidence type="ECO:0000313" key="5">
    <source>
        <dbReference type="EMBL" id="MPL95976.1"/>
    </source>
</evidence>
<accession>A0A644VXD4</accession>
<dbReference type="InterPro" id="IPR050627">
    <property type="entry name" value="Nitroreductase/BluB"/>
</dbReference>
<dbReference type="AlphaFoldDB" id="A0A644VXD4"/>
<evidence type="ECO:0000256" key="2">
    <source>
        <dbReference type="ARBA" id="ARBA00022643"/>
    </source>
</evidence>
<dbReference type="InterPro" id="IPR029478">
    <property type="entry name" value="TM1586_NiRdase"/>
</dbReference>
<name>A0A644VXD4_9ZZZZ</name>
<sequence>MSLIFNKPLTEIIKDRYSVRNYEDKALPKNLTEEIENYISKVDNPFKVKVRIHLIKKDTYKDVIKLGTYGVIKGANYYLVSACEKEEFALEALGYTLEKVILYCTSLGLGTVWLGGTFSKGEYAKAINLKENEILPIVSPVGYEGGKKSLLASLMADHKNKRKSYSEIFFYEDFNTPLSSEVAGEYSEALEMVRLAPSAMNKQPWRIVKVKDDLHIYNSGKIDMNKIDIGIALCHLNLYMNEKGISGEFKVTNPNIESKYKYVISWIRNK</sequence>
<proteinExistence type="predicted"/>
<dbReference type="InterPro" id="IPR000415">
    <property type="entry name" value="Nitroreductase-like"/>
</dbReference>
<comment type="caution">
    <text evidence="5">The sequence shown here is derived from an EMBL/GenBank/DDBJ whole genome shotgun (WGS) entry which is preliminary data.</text>
</comment>
<dbReference type="GO" id="GO:0016491">
    <property type="term" value="F:oxidoreductase activity"/>
    <property type="evidence" value="ECO:0007669"/>
    <property type="project" value="UniProtKB-KW"/>
</dbReference>
<keyword evidence="2" id="KW-0288">FMN</keyword>
<dbReference type="PANTHER" id="PTHR23026:SF90">
    <property type="entry name" value="IODOTYROSINE DEIODINASE 1"/>
    <property type="match status" value="1"/>
</dbReference>
<dbReference type="Pfam" id="PF14512">
    <property type="entry name" value="TM1586_NiRdase"/>
    <property type="match status" value="1"/>
</dbReference>
<gene>
    <name evidence="5" type="ORF">SDC9_42150</name>
</gene>
<protein>
    <recommendedName>
        <fullName evidence="4">Putative nitroreductase TM1586 domain-containing protein</fullName>
    </recommendedName>
</protein>
<dbReference type="Gene3D" id="3.40.109.30">
    <property type="entry name" value="putative nitroreductase (tm1586), domain 2"/>
    <property type="match status" value="1"/>
</dbReference>
<reference evidence="5" key="1">
    <citation type="submission" date="2019-08" db="EMBL/GenBank/DDBJ databases">
        <authorList>
            <person name="Kucharzyk K."/>
            <person name="Murdoch R.W."/>
            <person name="Higgins S."/>
            <person name="Loffler F."/>
        </authorList>
    </citation>
    <scope>NUCLEOTIDE SEQUENCE</scope>
</reference>
<feature type="domain" description="Putative nitroreductase TM1586" evidence="4">
    <location>
        <begin position="9"/>
        <end position="238"/>
    </location>
</feature>